<dbReference type="InterPro" id="IPR052574">
    <property type="entry name" value="CDIRP"/>
</dbReference>
<reference evidence="5" key="1">
    <citation type="submission" date="2016-10" db="EMBL/GenBank/DDBJ databases">
        <authorList>
            <person name="Varghese N."/>
            <person name="Submissions S."/>
        </authorList>
    </citation>
    <scope>NUCLEOTIDE SEQUENCE [LARGE SCALE GENOMIC DNA]</scope>
    <source>
        <strain evidence="5">DSM 25730</strain>
    </source>
</reference>
<keyword evidence="1" id="KW-0433">Leucine-rich repeat</keyword>
<proteinExistence type="predicted"/>
<accession>A0A1I1NFY2</accession>
<dbReference type="Proteomes" id="UP000199439">
    <property type="component" value="Unassembled WGS sequence"/>
</dbReference>
<dbReference type="InterPro" id="IPR026341">
    <property type="entry name" value="T9SS_type_B"/>
</dbReference>
<dbReference type="PANTHER" id="PTHR47566">
    <property type="match status" value="1"/>
</dbReference>
<feature type="chain" id="PRO_5011629533" evidence="3">
    <location>
        <begin position="22"/>
        <end position="451"/>
    </location>
</feature>
<keyword evidence="2" id="KW-0677">Repeat</keyword>
<dbReference type="AlphaFoldDB" id="A0A1I1NFY2"/>
<dbReference type="OrthoDB" id="1652165at2"/>
<dbReference type="InterPro" id="IPR032675">
    <property type="entry name" value="LRR_dom_sf"/>
</dbReference>
<evidence type="ECO:0000256" key="3">
    <source>
        <dbReference type="SAM" id="SignalP"/>
    </source>
</evidence>
<evidence type="ECO:0000256" key="1">
    <source>
        <dbReference type="ARBA" id="ARBA00022614"/>
    </source>
</evidence>
<keyword evidence="5" id="KW-1185">Reference proteome</keyword>
<evidence type="ECO:0000256" key="2">
    <source>
        <dbReference type="ARBA" id="ARBA00022737"/>
    </source>
</evidence>
<dbReference type="Gene3D" id="3.80.10.10">
    <property type="entry name" value="Ribonuclease Inhibitor"/>
    <property type="match status" value="1"/>
</dbReference>
<protein>
    <submittedName>
        <fullName evidence="4">Gliding motility-associated C-terminal domain-containing protein</fullName>
    </submittedName>
</protein>
<dbReference type="GO" id="GO:0035591">
    <property type="term" value="F:signaling adaptor activity"/>
    <property type="evidence" value="ECO:0007669"/>
    <property type="project" value="TreeGrafter"/>
</dbReference>
<gene>
    <name evidence="4" type="ORF">SAMN04487987_102281</name>
</gene>
<dbReference type="STRING" id="870482.SAMN04487987_102281"/>
<dbReference type="Pfam" id="PF13585">
    <property type="entry name" value="CHU_C"/>
    <property type="match status" value="1"/>
</dbReference>
<feature type="signal peptide" evidence="3">
    <location>
        <begin position="1"/>
        <end position="21"/>
    </location>
</feature>
<organism evidence="4 5">
    <name type="scientific">Algibacter pectinivorans</name>
    <dbReference type="NCBI Taxonomy" id="870482"/>
    <lineage>
        <taxon>Bacteria</taxon>
        <taxon>Pseudomonadati</taxon>
        <taxon>Bacteroidota</taxon>
        <taxon>Flavobacteriia</taxon>
        <taxon>Flavobacteriales</taxon>
        <taxon>Flavobacteriaceae</taxon>
        <taxon>Algibacter</taxon>
    </lineage>
</organism>
<evidence type="ECO:0000313" key="4">
    <source>
        <dbReference type="EMBL" id="SFC96624.1"/>
    </source>
</evidence>
<dbReference type="SUPFAM" id="SSF52058">
    <property type="entry name" value="L domain-like"/>
    <property type="match status" value="1"/>
</dbReference>
<dbReference type="RefSeq" id="WP_092849440.1">
    <property type="nucleotide sequence ID" value="NZ_FOMI01000002.1"/>
</dbReference>
<keyword evidence="3" id="KW-0732">Signal</keyword>
<name>A0A1I1NFY2_9FLAO</name>
<dbReference type="EMBL" id="FOMI01000002">
    <property type="protein sequence ID" value="SFC96624.1"/>
    <property type="molecule type" value="Genomic_DNA"/>
</dbReference>
<sequence length="451" mass="50608">MGSKTIFFVISFYLVSFCCLSQNTFIPDDNFEQVLIDLGLDSGPLDDYVPTSNITFVTSLDLSFDTTGLMISNLTGIEDFTSLNQLFVQNNQLTSIDVSSNTNLQILWCFNNQLSTLNVSQNPNLISLRCEDNLLTNLDTLNNINLNVLICERNNLSTLNVSNNTGLSRLQCGSNNLTSLDVSINTNLSYLSCQQNNIMTLNVENNSKLTTLLCFENAISALNISNNFNLTEIDCSNNTLCSLNLNNRNNTNMTSINFEFNPDLNCVVVDNPDADHTTWQPVNFANYVNSNEACSDFIPVDSLDTVFGTSYTLPTLNNGNYYTEPNGMGTALNAGSIINSTQTIFIYNQTSCYSNQTSFSVIINNEDYFIPKYFTPNNDGINDVWQVYDRLNLVNNISIYNRYGKLLKFLPNTTAGWDGTYNGQILNSDSYWYEIILNSKEVLRGYFTLKR</sequence>
<dbReference type="NCBIfam" id="TIGR04131">
    <property type="entry name" value="Bac_Flav_CTERM"/>
    <property type="match status" value="1"/>
</dbReference>
<dbReference type="PANTHER" id="PTHR47566:SF1">
    <property type="entry name" value="PROTEIN NUD1"/>
    <property type="match status" value="1"/>
</dbReference>
<evidence type="ECO:0000313" key="5">
    <source>
        <dbReference type="Proteomes" id="UP000199439"/>
    </source>
</evidence>